<keyword evidence="1" id="KW-0812">Transmembrane</keyword>
<evidence type="ECO:0000256" key="1">
    <source>
        <dbReference type="SAM" id="Phobius"/>
    </source>
</evidence>
<proteinExistence type="predicted"/>
<evidence type="ECO:0000313" key="2">
    <source>
        <dbReference type="EMBL" id="AWB10976.1"/>
    </source>
</evidence>
<keyword evidence="3" id="KW-1185">Reference proteome</keyword>
<dbReference type="PANTHER" id="PTHR35841">
    <property type="entry name" value="PHOSPHONATES-BINDING PERIPLASMIC PROTEIN"/>
    <property type="match status" value="1"/>
</dbReference>
<keyword evidence="1" id="KW-1133">Transmembrane helix</keyword>
<gene>
    <name evidence="2" type="ORF">TDSAC_1640</name>
</gene>
<dbReference type="OrthoDB" id="9781943at2"/>
<organism evidence="2 3">
    <name type="scientific">Thermodesulfobium acidiphilum</name>
    <dbReference type="NCBI Taxonomy" id="1794699"/>
    <lineage>
        <taxon>Bacteria</taxon>
        <taxon>Pseudomonadati</taxon>
        <taxon>Thermodesulfobiota</taxon>
        <taxon>Thermodesulfobiia</taxon>
        <taxon>Thermodesulfobiales</taxon>
        <taxon>Thermodesulfobiaceae</taxon>
        <taxon>Thermodesulfobium</taxon>
    </lineage>
</organism>
<sequence>MDYRGTIREKFLSYKDILFMLFFIVLLFIVGAFFIINVNFFPSPSSNLDLTKKSLPIYTENEPNTIGIVVSSTLPIEEITLIYKPLITYLSKATNKHIVLFTRKTYSEALDSILAGDAQIGIIGSGAFYVDKNELDLLAVPMINNKTYYKSYVIAQKNNIKNLFDLKGKTIAFTDPHSFAGYIVLENYLKKNGLNLNFFSKHFFTFSVSSSIDALKEGLADAATIDSNTYEQLKEKNPEISNTLHIIWESPIEIPNPPVIVIKNMDYRTKIQFQKLFLDMDNSIEGKKVLNILGYDKYVEVNSNFFEPISEWLGKNNENKF</sequence>
<name>A0A2R4W2P3_THEAF</name>
<dbReference type="Pfam" id="PF12974">
    <property type="entry name" value="Phosphonate-bd"/>
    <property type="match status" value="1"/>
</dbReference>
<accession>A0A2R4W2P3</accession>
<dbReference type="SUPFAM" id="SSF53850">
    <property type="entry name" value="Periplasmic binding protein-like II"/>
    <property type="match status" value="1"/>
</dbReference>
<dbReference type="PANTHER" id="PTHR35841:SF1">
    <property type="entry name" value="PHOSPHONATES-BINDING PERIPLASMIC PROTEIN"/>
    <property type="match status" value="1"/>
</dbReference>
<dbReference type="RefSeq" id="WP_108309911.1">
    <property type="nucleotide sequence ID" value="NZ_CP020921.1"/>
</dbReference>
<protein>
    <submittedName>
        <fullName evidence="2">Phosphonate transport system substrate-binding protein</fullName>
    </submittedName>
</protein>
<dbReference type="Gene3D" id="3.40.190.10">
    <property type="entry name" value="Periplasmic binding protein-like II"/>
    <property type="match status" value="2"/>
</dbReference>
<keyword evidence="1" id="KW-0472">Membrane</keyword>
<feature type="transmembrane region" description="Helical" evidence="1">
    <location>
        <begin position="17"/>
        <end position="36"/>
    </location>
</feature>
<dbReference type="AlphaFoldDB" id="A0A2R4W2P3"/>
<dbReference type="EMBL" id="CP020921">
    <property type="protein sequence ID" value="AWB10976.1"/>
    <property type="molecule type" value="Genomic_DNA"/>
</dbReference>
<reference evidence="2 3" key="1">
    <citation type="submission" date="2017-04" db="EMBL/GenBank/DDBJ databases">
        <title>Genomic insights into metabolism of Thermodesulfobium acidiphilum.</title>
        <authorList>
            <person name="Toshchakov S.V."/>
            <person name="Frolov E.N."/>
            <person name="Kublanov I.V."/>
            <person name="Samarov N.I."/>
            <person name="Novikov A."/>
            <person name="Lebedinsky A.V."/>
            <person name="Bonch-Osmolovskaya E.A."/>
            <person name="Chernyh N.A."/>
        </authorList>
    </citation>
    <scope>NUCLEOTIDE SEQUENCE [LARGE SCALE GENOMIC DNA]</scope>
    <source>
        <strain evidence="2 3">3127-1</strain>
    </source>
</reference>
<evidence type="ECO:0000313" key="3">
    <source>
        <dbReference type="Proteomes" id="UP000244792"/>
    </source>
</evidence>
<dbReference type="Proteomes" id="UP000244792">
    <property type="component" value="Chromosome"/>
</dbReference>
<dbReference type="KEGG" id="taci:TDSAC_1640"/>